<protein>
    <submittedName>
        <fullName evidence="2">DUF4301 family protein</fullName>
    </submittedName>
</protein>
<gene>
    <name evidence="2" type="ORF">EJ995_07575</name>
</gene>
<evidence type="ECO:0000313" key="3">
    <source>
        <dbReference type="Proteomes" id="UP000279600"/>
    </source>
</evidence>
<name>A0A3S9MXU5_9FLAO</name>
<dbReference type="KEGG" id="noj:EJ995_07575"/>
<proteinExistence type="predicted"/>
<evidence type="ECO:0000259" key="1">
    <source>
        <dbReference type="Pfam" id="PF14134"/>
    </source>
</evidence>
<accession>A0A3S9MXU5</accession>
<dbReference type="OrthoDB" id="5572060at2"/>
<reference evidence="2 3" key="1">
    <citation type="submission" date="2018-12" db="EMBL/GenBank/DDBJ databases">
        <title>Complete genome of Nonlabens sp. MJ115.</title>
        <authorList>
            <person name="Choi H.S."/>
            <person name="Jung J."/>
        </authorList>
    </citation>
    <scope>NUCLEOTIDE SEQUENCE [LARGE SCALE GENOMIC DNA]</scope>
    <source>
        <strain evidence="2 3">MJ115</strain>
    </source>
</reference>
<keyword evidence="3" id="KW-1185">Reference proteome</keyword>
<dbReference type="AlphaFoldDB" id="A0A3S9MXU5"/>
<evidence type="ECO:0000313" key="2">
    <source>
        <dbReference type="EMBL" id="AZQ44096.1"/>
    </source>
</evidence>
<dbReference type="EMBL" id="CP034549">
    <property type="protein sequence ID" value="AZQ44096.1"/>
    <property type="molecule type" value="Genomic_DNA"/>
</dbReference>
<organism evidence="2 3">
    <name type="scientific">Nonlabens ponticola</name>
    <dbReference type="NCBI Taxonomy" id="2496866"/>
    <lineage>
        <taxon>Bacteria</taxon>
        <taxon>Pseudomonadati</taxon>
        <taxon>Bacteroidota</taxon>
        <taxon>Flavobacteriia</taxon>
        <taxon>Flavobacteriales</taxon>
        <taxon>Flavobacteriaceae</taxon>
        <taxon>Nonlabens</taxon>
    </lineage>
</organism>
<feature type="domain" description="DUF4301" evidence="1">
    <location>
        <begin position="34"/>
        <end position="506"/>
    </location>
</feature>
<dbReference type="InterPro" id="IPR025393">
    <property type="entry name" value="DUF4301"/>
</dbReference>
<sequence length="518" mass="59045">MLSTHYLLSMNDATLTDTKNYDEADKILKSILYDNHHTTVTRPARLKDGILKLSATKRRRFLKKFKKKAAQYSYTDFIPASGSGTRLLQDLVQFAHNYDPSEQSVSTYINSHGCYNLNDFFKHLKRLPFYPLVQDEIKETLLNAVDINHGRLDMVKFLLTTDKLNLTSLPVALIPLHRTDNEAATAFDQHVSLHDALASTFTASNLTFTVPQKRNQLFQEQLESKAAQFPDLDIQTTIQDPASDVYCLNENNELAIDQTGDRVMQPSGHGSLLSNLNDVESEIIHISSVNNVPQRVNMKAYVKHKKIMTGYLIYVVNQVHKYLAKLENGELTKMERRKLGKFLKRYFHLDFKVALKQSTEGTLSTIYHLLNAPIRVAAVAPMKDNTGDVAFWATNSRNIETLQIINKNQIDSSDEYQKAALESASHYSFASMFLYTNDYKGNDFDLADYSEPGACTITERSIEGQQVKFIEQDGLWNAKMKDHLTIFIEADDSVFNPINDLTDLLPKGKSRRRNRLRK</sequence>
<dbReference type="Pfam" id="PF14134">
    <property type="entry name" value="DUF4301"/>
    <property type="match status" value="1"/>
</dbReference>
<dbReference type="Proteomes" id="UP000279600">
    <property type="component" value="Chromosome"/>
</dbReference>